<sequence>MVNDERTDDIHDASGEDDAKLAIRVRGLVNRFGSQTVHEGLDLDVRRGEILGVVGGSGTGKSVLMRSILGLRSPDEGQIEVLGRDARGGDSESRLHIQRNTGVLFQDGALFSSLTVGENVQVPLKEHHRELPERWHYELALLKVKLAGLPADAINKLPSQLSGGMRKRAGLARALALDPPLLFLDEPTAGLDPIGAAAFDRLIKTLQEALGLTVFLITHDLDTLYAICDRVAVLADRKVVATAPLADIEKLDHPWIQDYFHGPRARAARGEQTESA</sequence>
<comment type="caution">
    <text evidence="5">The sequence shown here is derived from an EMBL/GenBank/DDBJ whole genome shotgun (WGS) entry which is preliminary data.</text>
</comment>
<evidence type="ECO:0000313" key="5">
    <source>
        <dbReference type="EMBL" id="KRG73725.1"/>
    </source>
</evidence>
<accession>A0A0R0CVA8</accession>
<dbReference type="InterPro" id="IPR003593">
    <property type="entry name" value="AAA+_ATPase"/>
</dbReference>
<dbReference type="SMART" id="SM00382">
    <property type="entry name" value="AAA"/>
    <property type="match status" value="1"/>
</dbReference>
<evidence type="ECO:0000256" key="2">
    <source>
        <dbReference type="ARBA" id="ARBA00022741"/>
    </source>
</evidence>
<dbReference type="PANTHER" id="PTHR43023">
    <property type="entry name" value="PROTEIN TRIGALACTOSYLDIACYLGLYCEROL 3, CHLOROPLASTIC"/>
    <property type="match status" value="1"/>
</dbReference>
<dbReference type="PANTHER" id="PTHR43023:SF3">
    <property type="entry name" value="PROTEIN TRIGALACTOSYLDIACYLGLYCEROL 3, CHLOROPLASTIC"/>
    <property type="match status" value="1"/>
</dbReference>
<dbReference type="Gene3D" id="3.40.50.300">
    <property type="entry name" value="P-loop containing nucleotide triphosphate hydrolases"/>
    <property type="match status" value="1"/>
</dbReference>
<proteinExistence type="predicted"/>
<dbReference type="PROSITE" id="PS00211">
    <property type="entry name" value="ABC_TRANSPORTER_1"/>
    <property type="match status" value="1"/>
</dbReference>
<dbReference type="EMBL" id="LDJK01000039">
    <property type="protein sequence ID" value="KRG73725.1"/>
    <property type="molecule type" value="Genomic_DNA"/>
</dbReference>
<dbReference type="InterPro" id="IPR027417">
    <property type="entry name" value="P-loop_NTPase"/>
</dbReference>
<dbReference type="AlphaFoldDB" id="A0A0R0CVA8"/>
<keyword evidence="1" id="KW-0813">Transport</keyword>
<dbReference type="InterPro" id="IPR017871">
    <property type="entry name" value="ABC_transporter-like_CS"/>
</dbReference>
<feature type="domain" description="ABC transporter" evidence="4">
    <location>
        <begin position="23"/>
        <end position="261"/>
    </location>
</feature>
<dbReference type="RefSeq" id="WP_057508402.1">
    <property type="nucleotide sequence ID" value="NZ_DAMBRS010000024.1"/>
</dbReference>
<name>A0A0R0CVA8_9GAMM</name>
<dbReference type="Proteomes" id="UP000051386">
    <property type="component" value="Unassembled WGS sequence"/>
</dbReference>
<dbReference type="GO" id="GO:0016887">
    <property type="term" value="F:ATP hydrolysis activity"/>
    <property type="evidence" value="ECO:0007669"/>
    <property type="project" value="InterPro"/>
</dbReference>
<organism evidence="5 6">
    <name type="scientific">Stenotrophomonas chelatiphaga</name>
    <dbReference type="NCBI Taxonomy" id="517011"/>
    <lineage>
        <taxon>Bacteria</taxon>
        <taxon>Pseudomonadati</taxon>
        <taxon>Pseudomonadota</taxon>
        <taxon>Gammaproteobacteria</taxon>
        <taxon>Lysobacterales</taxon>
        <taxon>Lysobacteraceae</taxon>
        <taxon>Stenotrophomonas</taxon>
    </lineage>
</organism>
<dbReference type="PROSITE" id="PS50893">
    <property type="entry name" value="ABC_TRANSPORTER_2"/>
    <property type="match status" value="1"/>
</dbReference>
<dbReference type="GO" id="GO:0005524">
    <property type="term" value="F:ATP binding"/>
    <property type="evidence" value="ECO:0007669"/>
    <property type="project" value="UniProtKB-KW"/>
</dbReference>
<protein>
    <submittedName>
        <fullName evidence="5">Iron ABC transporter ATP-binding protein</fullName>
    </submittedName>
</protein>
<keyword evidence="6" id="KW-1185">Reference proteome</keyword>
<evidence type="ECO:0000256" key="1">
    <source>
        <dbReference type="ARBA" id="ARBA00022448"/>
    </source>
</evidence>
<keyword evidence="3 5" id="KW-0067">ATP-binding</keyword>
<dbReference type="CDD" id="cd03261">
    <property type="entry name" value="ABC_Org_Solvent_Resistant"/>
    <property type="match status" value="1"/>
</dbReference>
<evidence type="ECO:0000256" key="3">
    <source>
        <dbReference type="ARBA" id="ARBA00022840"/>
    </source>
</evidence>
<reference evidence="5 6" key="1">
    <citation type="submission" date="2015-05" db="EMBL/GenBank/DDBJ databases">
        <title>Genome sequencing and analysis of members of genus Stenotrophomonas.</title>
        <authorList>
            <person name="Patil P.P."/>
            <person name="Midha S."/>
            <person name="Patil P.B."/>
        </authorList>
    </citation>
    <scope>NUCLEOTIDE SEQUENCE [LARGE SCALE GENOMIC DNA]</scope>
    <source>
        <strain evidence="5 6">DSM 21508</strain>
    </source>
</reference>
<dbReference type="InterPro" id="IPR003439">
    <property type="entry name" value="ABC_transporter-like_ATP-bd"/>
</dbReference>
<keyword evidence="2" id="KW-0547">Nucleotide-binding</keyword>
<gene>
    <name evidence="5" type="ORF">ABB28_09565</name>
</gene>
<dbReference type="PATRIC" id="fig|517011.3.peg.1582"/>
<dbReference type="SUPFAM" id="SSF52540">
    <property type="entry name" value="P-loop containing nucleoside triphosphate hydrolases"/>
    <property type="match status" value="1"/>
</dbReference>
<evidence type="ECO:0000259" key="4">
    <source>
        <dbReference type="PROSITE" id="PS50893"/>
    </source>
</evidence>
<evidence type="ECO:0000313" key="6">
    <source>
        <dbReference type="Proteomes" id="UP000051386"/>
    </source>
</evidence>
<dbReference type="Pfam" id="PF00005">
    <property type="entry name" value="ABC_tran"/>
    <property type="match status" value="1"/>
</dbReference>